<dbReference type="AlphaFoldDB" id="A0A1J1INQ8"/>
<keyword evidence="2" id="KW-1185">Reference proteome</keyword>
<dbReference type="EMBL" id="CVRI01000055">
    <property type="protein sequence ID" value="CRL01188.1"/>
    <property type="molecule type" value="Genomic_DNA"/>
</dbReference>
<sequence length="92" mass="10811">MQLLQQLNTLDNQMMYSEVISLETFFLVICKNDKTHKTKENQNLKNITKNPFIVHPKRQLKRKINITSLRCGDHNLMQMVIKNLKLLKSGTL</sequence>
<name>A0A1J1INQ8_9DIPT</name>
<gene>
    <name evidence="1" type="ORF">CLUMA_CG014580</name>
</gene>
<protein>
    <submittedName>
        <fullName evidence="1">CLUMA_CG014580, isoform A</fullName>
    </submittedName>
</protein>
<reference evidence="1 2" key="1">
    <citation type="submission" date="2015-04" db="EMBL/GenBank/DDBJ databases">
        <authorList>
            <person name="Syromyatnikov M.Y."/>
            <person name="Popov V.N."/>
        </authorList>
    </citation>
    <scope>NUCLEOTIDE SEQUENCE [LARGE SCALE GENOMIC DNA]</scope>
</reference>
<organism evidence="1 2">
    <name type="scientific">Clunio marinus</name>
    <dbReference type="NCBI Taxonomy" id="568069"/>
    <lineage>
        <taxon>Eukaryota</taxon>
        <taxon>Metazoa</taxon>
        <taxon>Ecdysozoa</taxon>
        <taxon>Arthropoda</taxon>
        <taxon>Hexapoda</taxon>
        <taxon>Insecta</taxon>
        <taxon>Pterygota</taxon>
        <taxon>Neoptera</taxon>
        <taxon>Endopterygota</taxon>
        <taxon>Diptera</taxon>
        <taxon>Nematocera</taxon>
        <taxon>Chironomoidea</taxon>
        <taxon>Chironomidae</taxon>
        <taxon>Clunio</taxon>
    </lineage>
</organism>
<accession>A0A1J1INQ8</accession>
<dbReference type="Proteomes" id="UP000183832">
    <property type="component" value="Unassembled WGS sequence"/>
</dbReference>
<evidence type="ECO:0000313" key="2">
    <source>
        <dbReference type="Proteomes" id="UP000183832"/>
    </source>
</evidence>
<proteinExistence type="predicted"/>
<evidence type="ECO:0000313" key="1">
    <source>
        <dbReference type="EMBL" id="CRL01188.1"/>
    </source>
</evidence>